<dbReference type="CDD" id="cd13969">
    <property type="entry name" value="ADCK1-like"/>
    <property type="match status" value="1"/>
</dbReference>
<evidence type="ECO:0000256" key="1">
    <source>
        <dbReference type="ARBA" id="ARBA00009670"/>
    </source>
</evidence>
<evidence type="ECO:0000313" key="4">
    <source>
        <dbReference type="EMBL" id="PVD20505.1"/>
    </source>
</evidence>
<accession>A0A2T7NH77</accession>
<dbReference type="SUPFAM" id="SSF56112">
    <property type="entry name" value="Protein kinase-like (PK-like)"/>
    <property type="match status" value="1"/>
</dbReference>
<evidence type="ECO:0000256" key="2">
    <source>
        <dbReference type="SAM" id="Phobius"/>
    </source>
</evidence>
<dbReference type="InterPro" id="IPR051130">
    <property type="entry name" value="Mito_struct-func_regulator"/>
</dbReference>
<keyword evidence="2" id="KW-1133">Transmembrane helix</keyword>
<dbReference type="PANTHER" id="PTHR43173">
    <property type="entry name" value="ABC1 FAMILY PROTEIN"/>
    <property type="match status" value="1"/>
</dbReference>
<dbReference type="InterPro" id="IPR011009">
    <property type="entry name" value="Kinase-like_dom_sf"/>
</dbReference>
<dbReference type="PANTHER" id="PTHR43173:SF28">
    <property type="entry name" value="AARF DOMAIN CONTAINING KINASE 5"/>
    <property type="match status" value="1"/>
</dbReference>
<keyword evidence="2" id="KW-0472">Membrane</keyword>
<proteinExistence type="inferred from homology"/>
<organism evidence="4 5">
    <name type="scientific">Pomacea canaliculata</name>
    <name type="common">Golden apple snail</name>
    <dbReference type="NCBI Taxonomy" id="400727"/>
    <lineage>
        <taxon>Eukaryota</taxon>
        <taxon>Metazoa</taxon>
        <taxon>Spiralia</taxon>
        <taxon>Lophotrochozoa</taxon>
        <taxon>Mollusca</taxon>
        <taxon>Gastropoda</taxon>
        <taxon>Caenogastropoda</taxon>
        <taxon>Architaenioglossa</taxon>
        <taxon>Ampullarioidea</taxon>
        <taxon>Ampullariidae</taxon>
        <taxon>Pomacea</taxon>
    </lineage>
</organism>
<reference evidence="4 5" key="1">
    <citation type="submission" date="2018-04" db="EMBL/GenBank/DDBJ databases">
        <title>The genome of golden apple snail Pomacea canaliculata provides insight into stress tolerance and invasive adaptation.</title>
        <authorList>
            <person name="Liu C."/>
            <person name="Liu B."/>
            <person name="Ren Y."/>
            <person name="Zhang Y."/>
            <person name="Wang H."/>
            <person name="Li S."/>
            <person name="Jiang F."/>
            <person name="Yin L."/>
            <person name="Zhang G."/>
            <person name="Qian W."/>
            <person name="Fan W."/>
        </authorList>
    </citation>
    <scope>NUCLEOTIDE SEQUENCE [LARGE SCALE GENOMIC DNA]</scope>
    <source>
        <strain evidence="4">SZHN2017</strain>
        <tissue evidence="4">Muscle</tissue>
    </source>
</reference>
<name>A0A2T7NH77_POMCA</name>
<gene>
    <name evidence="4" type="ORF">C0Q70_18661</name>
</gene>
<comment type="similarity">
    <text evidence="1">Belongs to the protein kinase superfamily. ADCK protein kinase family.</text>
</comment>
<sequence>MSSHHQKFLHCSKVLAKLTRTETRKCSVLLETFVHGKKSLSSSSSTFTKQGRWRRLFVASSLITAAGALVIAFPEVQERRKIKVFIGGIGRFFRSLVIGLNISLDYKWSLWKLDEESEEYEKVIKGCHRRAAERILTGCLKNGGLYIKLGQGLVSMNHILPREYLDVLVVLQDKALTRKTDEVEQLFLEDFGLKPSEIFSDFNPEPIAAASLAQVHRAITKDGRDVAVKVQYIDLQDRFSGDISTCEFLLKVIGWIHPKFAFAWVLEDLKETLRQELDFEQEGRNGEQCSQDLKHLSFVYVPKIQWDLTSKRVLTTEFIDGVKISDLQGIKKLGLSIKDVDYKLIQCFSDQIFLSGFVHADPHPGNVFVQRGADGKARLVLLDHGLYDHLKQSQRKALCRLYKAIIMRQEEDMEKFSLDLGVKDFHIFAIMLMQRPVHLKNRPLFRIKPVSRKEWKKLPAEQKKAMQEEFGIIHERVIQVMRDMPSCLIMIFRNLNTIRAITREHGHVVDRYGIMARSAITGVYQDVSSKSFLSRMRGWVDRCAFDYQVWKENVTFGMTSWFIRTYIRILSWIGRAPDISKFETLQKSAEKRTP</sequence>
<protein>
    <recommendedName>
        <fullName evidence="3">ABC1 atypical kinase-like domain-containing protein</fullName>
    </recommendedName>
</protein>
<dbReference type="OrthoDB" id="427480at2759"/>
<dbReference type="EMBL" id="PZQS01000012">
    <property type="protein sequence ID" value="PVD20505.1"/>
    <property type="molecule type" value="Genomic_DNA"/>
</dbReference>
<comment type="caution">
    <text evidence="4">The sequence shown here is derived from an EMBL/GenBank/DDBJ whole genome shotgun (WGS) entry which is preliminary data.</text>
</comment>
<keyword evidence="2" id="KW-0812">Transmembrane</keyword>
<dbReference type="AlphaFoldDB" id="A0A2T7NH77"/>
<dbReference type="Pfam" id="PF03109">
    <property type="entry name" value="ABC1"/>
    <property type="match status" value="1"/>
</dbReference>
<feature type="domain" description="ABC1 atypical kinase-like" evidence="3">
    <location>
        <begin position="171"/>
        <end position="415"/>
    </location>
</feature>
<keyword evidence="5" id="KW-1185">Reference proteome</keyword>
<evidence type="ECO:0000259" key="3">
    <source>
        <dbReference type="Pfam" id="PF03109"/>
    </source>
</evidence>
<dbReference type="Proteomes" id="UP000245119">
    <property type="component" value="Linkage Group LG12"/>
</dbReference>
<dbReference type="InterPro" id="IPR045307">
    <property type="entry name" value="ADCK1_dom"/>
</dbReference>
<evidence type="ECO:0000313" key="5">
    <source>
        <dbReference type="Proteomes" id="UP000245119"/>
    </source>
</evidence>
<dbReference type="InterPro" id="IPR004147">
    <property type="entry name" value="ABC1_dom"/>
</dbReference>
<dbReference type="STRING" id="400727.A0A2T7NH77"/>
<feature type="transmembrane region" description="Helical" evidence="2">
    <location>
        <begin position="56"/>
        <end position="73"/>
    </location>
</feature>